<feature type="compositionally biased region" description="Acidic residues" evidence="6">
    <location>
        <begin position="419"/>
        <end position="432"/>
    </location>
</feature>
<feature type="region of interest" description="Disordered" evidence="6">
    <location>
        <begin position="249"/>
        <end position="291"/>
    </location>
</feature>
<dbReference type="Proteomes" id="UP000030671">
    <property type="component" value="Unassembled WGS sequence"/>
</dbReference>
<dbReference type="RefSeq" id="XP_009552158.1">
    <property type="nucleotide sequence ID" value="XM_009553863.1"/>
</dbReference>
<dbReference type="SMART" id="SM01340">
    <property type="entry name" value="DNA_mis_repair"/>
    <property type="match status" value="1"/>
</dbReference>
<protein>
    <recommendedName>
        <fullName evidence="7">DNA mismatch repair protein S5 domain-containing protein</fullName>
    </recommendedName>
</protein>
<keyword evidence="4" id="KW-0234">DNA repair</keyword>
<dbReference type="InParanoid" id="W4JST1"/>
<reference evidence="8 9" key="1">
    <citation type="journal article" date="2012" name="New Phytol.">
        <title>Insight into trade-off between wood decay and parasitism from the genome of a fungal forest pathogen.</title>
        <authorList>
            <person name="Olson A."/>
            <person name="Aerts A."/>
            <person name="Asiegbu F."/>
            <person name="Belbahri L."/>
            <person name="Bouzid O."/>
            <person name="Broberg A."/>
            <person name="Canback B."/>
            <person name="Coutinho P.M."/>
            <person name="Cullen D."/>
            <person name="Dalman K."/>
            <person name="Deflorio G."/>
            <person name="van Diepen L.T."/>
            <person name="Dunand C."/>
            <person name="Duplessis S."/>
            <person name="Durling M."/>
            <person name="Gonthier P."/>
            <person name="Grimwood J."/>
            <person name="Fossdal C.G."/>
            <person name="Hansson D."/>
            <person name="Henrissat B."/>
            <person name="Hietala A."/>
            <person name="Himmelstrand K."/>
            <person name="Hoffmeister D."/>
            <person name="Hogberg N."/>
            <person name="James T.Y."/>
            <person name="Karlsson M."/>
            <person name="Kohler A."/>
            <person name="Kues U."/>
            <person name="Lee Y.H."/>
            <person name="Lin Y.C."/>
            <person name="Lind M."/>
            <person name="Lindquist E."/>
            <person name="Lombard V."/>
            <person name="Lucas S."/>
            <person name="Lunden K."/>
            <person name="Morin E."/>
            <person name="Murat C."/>
            <person name="Park J."/>
            <person name="Raffaello T."/>
            <person name="Rouze P."/>
            <person name="Salamov A."/>
            <person name="Schmutz J."/>
            <person name="Solheim H."/>
            <person name="Stahlberg J."/>
            <person name="Velez H."/>
            <person name="de Vries R.P."/>
            <person name="Wiebenga A."/>
            <person name="Woodward S."/>
            <person name="Yakovlev I."/>
            <person name="Garbelotto M."/>
            <person name="Martin F."/>
            <person name="Grigoriev I.V."/>
            <person name="Stenlid J."/>
        </authorList>
    </citation>
    <scope>NUCLEOTIDE SEQUENCE [LARGE SCALE GENOMIC DNA]</scope>
    <source>
        <strain evidence="8 9">TC 32-1</strain>
    </source>
</reference>
<comment type="subcellular location">
    <subcellularLocation>
        <location evidence="1">Nucleus</location>
    </subcellularLocation>
</comment>
<dbReference type="Pfam" id="PF13589">
    <property type="entry name" value="HATPase_c_3"/>
    <property type="match status" value="1"/>
</dbReference>
<dbReference type="PROSITE" id="PS00058">
    <property type="entry name" value="DNA_MISMATCH_REPAIR_1"/>
    <property type="match status" value="1"/>
</dbReference>
<dbReference type="InterPro" id="IPR014721">
    <property type="entry name" value="Ribsml_uS5_D2-typ_fold_subgr"/>
</dbReference>
<comment type="similarity">
    <text evidence="2">Belongs to the DNA mismatch repair MutL/HexB family.</text>
</comment>
<dbReference type="AlphaFoldDB" id="W4JST1"/>
<evidence type="ECO:0000313" key="8">
    <source>
        <dbReference type="EMBL" id="ETW75921.1"/>
    </source>
</evidence>
<dbReference type="Pfam" id="PF16413">
    <property type="entry name" value="Mlh1_C"/>
    <property type="match status" value="1"/>
</dbReference>
<dbReference type="HOGENOM" id="CLU_004131_2_0_1"/>
<keyword evidence="5" id="KW-0539">Nucleus</keyword>
<dbReference type="GO" id="GO:0061982">
    <property type="term" value="P:meiosis I cell cycle process"/>
    <property type="evidence" value="ECO:0007669"/>
    <property type="project" value="UniProtKB-ARBA"/>
</dbReference>
<feature type="region of interest" description="Disordered" evidence="6">
    <location>
        <begin position="466"/>
        <end position="489"/>
    </location>
</feature>
<dbReference type="SUPFAM" id="SSF54211">
    <property type="entry name" value="Ribosomal protein S5 domain 2-like"/>
    <property type="match status" value="1"/>
</dbReference>
<feature type="domain" description="DNA mismatch repair protein S5" evidence="7">
    <location>
        <begin position="233"/>
        <end position="387"/>
    </location>
</feature>
<dbReference type="Gene3D" id="3.30.565.10">
    <property type="entry name" value="Histidine kinase-like ATPase, C-terminal domain"/>
    <property type="match status" value="1"/>
</dbReference>
<dbReference type="KEGG" id="hir:HETIRDRAFT_436847"/>
<keyword evidence="3" id="KW-0227">DNA damage</keyword>
<dbReference type="FunCoup" id="W4JST1">
    <property type="interactions" value="379"/>
</dbReference>
<dbReference type="InterPro" id="IPR036890">
    <property type="entry name" value="HATPase_C_sf"/>
</dbReference>
<evidence type="ECO:0000256" key="1">
    <source>
        <dbReference type="ARBA" id="ARBA00004123"/>
    </source>
</evidence>
<dbReference type="SUPFAM" id="SSF55874">
    <property type="entry name" value="ATPase domain of HSP90 chaperone/DNA topoisomerase II/histidine kinase"/>
    <property type="match status" value="1"/>
</dbReference>
<dbReference type="InterPro" id="IPR013507">
    <property type="entry name" value="DNA_mismatch_S5_2-like"/>
</dbReference>
<dbReference type="InterPro" id="IPR020568">
    <property type="entry name" value="Ribosomal_Su5_D2-typ_SF"/>
</dbReference>
<evidence type="ECO:0000256" key="5">
    <source>
        <dbReference type="ARBA" id="ARBA00023242"/>
    </source>
</evidence>
<evidence type="ECO:0000313" key="9">
    <source>
        <dbReference type="Proteomes" id="UP000030671"/>
    </source>
</evidence>
<keyword evidence="9" id="KW-1185">Reference proteome</keyword>
<evidence type="ECO:0000256" key="3">
    <source>
        <dbReference type="ARBA" id="ARBA00022763"/>
    </source>
</evidence>
<organism evidence="8 9">
    <name type="scientific">Heterobasidion irregulare (strain TC 32-1)</name>
    <dbReference type="NCBI Taxonomy" id="747525"/>
    <lineage>
        <taxon>Eukaryota</taxon>
        <taxon>Fungi</taxon>
        <taxon>Dikarya</taxon>
        <taxon>Basidiomycota</taxon>
        <taxon>Agaricomycotina</taxon>
        <taxon>Agaricomycetes</taxon>
        <taxon>Russulales</taxon>
        <taxon>Bondarzewiaceae</taxon>
        <taxon>Heterobasidion</taxon>
        <taxon>Heterobasidion annosum species complex</taxon>
    </lineage>
</organism>
<dbReference type="GO" id="GO:0030983">
    <property type="term" value="F:mismatched DNA binding"/>
    <property type="evidence" value="ECO:0007669"/>
    <property type="project" value="InterPro"/>
</dbReference>
<dbReference type="CDD" id="cd16926">
    <property type="entry name" value="HATPase_MutL-MLH-PMS-like"/>
    <property type="match status" value="1"/>
</dbReference>
<evidence type="ECO:0000256" key="2">
    <source>
        <dbReference type="ARBA" id="ARBA00006082"/>
    </source>
</evidence>
<dbReference type="NCBIfam" id="TIGR00585">
    <property type="entry name" value="mutl"/>
    <property type="match status" value="1"/>
</dbReference>
<dbReference type="GeneID" id="20674915"/>
<dbReference type="InterPro" id="IPR038973">
    <property type="entry name" value="MutL/Mlh/Pms-like"/>
</dbReference>
<dbReference type="FunFam" id="3.30.565.10:FF:000109">
    <property type="entry name" value="Related to MLH1-DNA mismatch repair protein"/>
    <property type="match status" value="1"/>
</dbReference>
<dbReference type="GO" id="GO:0016887">
    <property type="term" value="F:ATP hydrolysis activity"/>
    <property type="evidence" value="ECO:0007669"/>
    <property type="project" value="InterPro"/>
</dbReference>
<accession>W4JST1</accession>
<dbReference type="Pfam" id="PF01119">
    <property type="entry name" value="DNA_mis_repair"/>
    <property type="match status" value="1"/>
</dbReference>
<sequence length="772" mass="84382">MSTRPTGDDDEPQEPKPIRRLSEITINRIAAGEIIHRPASALKELIENSLDAGTTSIRVTVKDGGLKLLQIQDNGCGIKKADLPILAQRFTTSKLSSFSDLARLATYGFRGEALASISHVANLSVITKTKADACAWRACYVDGELAPSKPGLSPDPKPFAGNDGTTITVENLFYNTTARLSALRSSSEEYARILDVLTKYAVHNAGVSFVCKKAGSPTPDLSTPSSSTTHQAIRLLYGQTIAKDLVQLRVSSSEKHGGGKGKGKRKADEMDQDEDEAAEGDGDGDGERSGGWTAEVHFTNANYHAKKMTFLLFINHRLVESSRIKRAMESIYSGVLPKGTSPFVYLNLQLDPTTVDVNVHPTKREVHFLNEDVIVERVADGVQRKLAGLGERTFEYQTLLTGAFAKTDLGNKYRTAQDGDGDDAMDEDDEEPSAAAPALKKKTLSQHKVRTSLADRTLDSMFHVASQLPGGAPRTGSTSTAPSPKAKERHIPESVCYLRSIQELRKKVAGGAHKQLTEIMAKHVFVGVVDLQKELSLVQYSTKLYLVGHGALGEELFYQLGLRQFGNLPKFKLDPPPSLRALVELAVAVEEGTERSTLSKPQIVDAITDTLVSRRDMLAEYFSFCISADGRVETLPLLLQDYVPNLDRLPLFLMRLGPQVNWHSERECFDTFLRELAYFYVPGPVHPAVHADADAHTDADATGQAVSAHAHADANDADNAAAAAAEKAEKWQIQHVLFAAARRYLVAPKTLLARDVVQVADLPDLYRVFERC</sequence>
<dbReference type="InterPro" id="IPR032189">
    <property type="entry name" value="Mlh1_C"/>
</dbReference>
<evidence type="ECO:0000256" key="4">
    <source>
        <dbReference type="ARBA" id="ARBA00023204"/>
    </source>
</evidence>
<dbReference type="InterPro" id="IPR002099">
    <property type="entry name" value="MutL/Mlh/PMS"/>
</dbReference>
<feature type="compositionally biased region" description="Acidic residues" evidence="6">
    <location>
        <begin position="270"/>
        <end position="284"/>
    </location>
</feature>
<proteinExistence type="inferred from homology"/>
<evidence type="ECO:0000256" key="6">
    <source>
        <dbReference type="SAM" id="MobiDB-lite"/>
    </source>
</evidence>
<dbReference type="EMBL" id="KI925465">
    <property type="protein sequence ID" value="ETW75921.1"/>
    <property type="molecule type" value="Genomic_DNA"/>
</dbReference>
<dbReference type="GO" id="GO:0006298">
    <property type="term" value="P:mismatch repair"/>
    <property type="evidence" value="ECO:0007669"/>
    <property type="project" value="InterPro"/>
</dbReference>
<dbReference type="STRING" id="747525.W4JST1"/>
<dbReference type="eggNOG" id="KOG1979">
    <property type="taxonomic scope" value="Eukaryota"/>
</dbReference>
<gene>
    <name evidence="8" type="ORF">HETIRDRAFT_436847</name>
</gene>
<dbReference type="FunFam" id="3.30.230.10:FF:000014">
    <property type="entry name" value="DNA mismatch repair protein Mlh1"/>
    <property type="match status" value="1"/>
</dbReference>
<dbReference type="PANTHER" id="PTHR10073">
    <property type="entry name" value="DNA MISMATCH REPAIR PROTEIN MLH, PMS, MUTL"/>
    <property type="match status" value="1"/>
</dbReference>
<dbReference type="PANTHER" id="PTHR10073:SF12">
    <property type="entry name" value="DNA MISMATCH REPAIR PROTEIN MLH1"/>
    <property type="match status" value="1"/>
</dbReference>
<dbReference type="Gene3D" id="3.30.230.10">
    <property type="match status" value="1"/>
</dbReference>
<dbReference type="OrthoDB" id="10263226at2759"/>
<dbReference type="InterPro" id="IPR014762">
    <property type="entry name" value="DNA_mismatch_repair_CS"/>
</dbReference>
<dbReference type="GO" id="GO:0005524">
    <property type="term" value="F:ATP binding"/>
    <property type="evidence" value="ECO:0007669"/>
    <property type="project" value="InterPro"/>
</dbReference>
<dbReference type="GO" id="GO:0140664">
    <property type="term" value="F:ATP-dependent DNA damage sensor activity"/>
    <property type="evidence" value="ECO:0007669"/>
    <property type="project" value="InterPro"/>
</dbReference>
<dbReference type="GO" id="GO:0032389">
    <property type="term" value="C:MutLalpha complex"/>
    <property type="evidence" value="ECO:0007669"/>
    <property type="project" value="TreeGrafter"/>
</dbReference>
<feature type="region of interest" description="Disordered" evidence="6">
    <location>
        <begin position="412"/>
        <end position="447"/>
    </location>
</feature>
<name>W4JST1_HETIT</name>
<evidence type="ECO:0000259" key="7">
    <source>
        <dbReference type="SMART" id="SM01340"/>
    </source>
</evidence>